<keyword evidence="2" id="KW-0560">Oxidoreductase</keyword>
<organism evidence="2 3">
    <name type="scientific">Pendulispora albinea</name>
    <dbReference type="NCBI Taxonomy" id="2741071"/>
    <lineage>
        <taxon>Bacteria</taxon>
        <taxon>Pseudomonadati</taxon>
        <taxon>Myxococcota</taxon>
        <taxon>Myxococcia</taxon>
        <taxon>Myxococcales</taxon>
        <taxon>Sorangiineae</taxon>
        <taxon>Pendulisporaceae</taxon>
        <taxon>Pendulispora</taxon>
    </lineage>
</organism>
<evidence type="ECO:0000313" key="2">
    <source>
        <dbReference type="EMBL" id="WXB13864.1"/>
    </source>
</evidence>
<dbReference type="PANTHER" id="PTHR20883">
    <property type="entry name" value="PHYTANOYL-COA DIOXYGENASE DOMAIN CONTAINING 1"/>
    <property type="match status" value="1"/>
</dbReference>
<dbReference type="EMBL" id="CP089984">
    <property type="protein sequence ID" value="WXB13864.1"/>
    <property type="molecule type" value="Genomic_DNA"/>
</dbReference>
<evidence type="ECO:0000313" key="3">
    <source>
        <dbReference type="Proteomes" id="UP001370348"/>
    </source>
</evidence>
<proteinExistence type="predicted"/>
<protein>
    <submittedName>
        <fullName evidence="2">Phytanoyl-CoA dioxygenase family protein</fullName>
    </submittedName>
</protein>
<sequence>MSTMAEHLERLARDGYTIVEDAIEPDLIDRIARDLERLERELGAKPAVNLFEGTKTVRIYNLLAHGKLYEAIPVHENVLPIVEAVLDRGCLVSSLSSIAIDPGQDAQPVHADDQLIPLGKPHAPIICNTMWALTDFTEANGATRVVPGSHHRDRSPELGVHYDTVPAEMPRGSVLVFNGSLWHGGGANRTSMRRVGIAMNYCAGFLRQQENQQLGIPLETARGFSPRLRKLVGYGIYRGLIGHIDKCSPVDLLDGTGPRRVMPD</sequence>
<dbReference type="RefSeq" id="WP_394823481.1">
    <property type="nucleotide sequence ID" value="NZ_CP089984.1"/>
</dbReference>
<evidence type="ECO:0000256" key="1">
    <source>
        <dbReference type="ARBA" id="ARBA00001954"/>
    </source>
</evidence>
<comment type="cofactor">
    <cofactor evidence="1">
        <name>Fe(2+)</name>
        <dbReference type="ChEBI" id="CHEBI:29033"/>
    </cofactor>
</comment>
<gene>
    <name evidence="2" type="ORF">LZC94_39275</name>
</gene>
<dbReference type="SUPFAM" id="SSF51197">
    <property type="entry name" value="Clavaminate synthase-like"/>
    <property type="match status" value="1"/>
</dbReference>
<dbReference type="Gene3D" id="2.60.120.620">
    <property type="entry name" value="q2cbj1_9rhob like domain"/>
    <property type="match status" value="1"/>
</dbReference>
<dbReference type="Pfam" id="PF05721">
    <property type="entry name" value="PhyH"/>
    <property type="match status" value="1"/>
</dbReference>
<keyword evidence="2" id="KW-0223">Dioxygenase</keyword>
<name>A0ABZ2LSI0_9BACT</name>
<reference evidence="2 3" key="1">
    <citation type="submission" date="2021-12" db="EMBL/GenBank/DDBJ databases">
        <title>Discovery of the Pendulisporaceae a myxobacterial family with distinct sporulation behavior and unique specialized metabolism.</title>
        <authorList>
            <person name="Garcia R."/>
            <person name="Popoff A."/>
            <person name="Bader C.D."/>
            <person name="Loehr J."/>
            <person name="Walesch S."/>
            <person name="Walt C."/>
            <person name="Boldt J."/>
            <person name="Bunk B."/>
            <person name="Haeckl F.J.F.P.J."/>
            <person name="Gunesch A.P."/>
            <person name="Birkelbach J."/>
            <person name="Nuebel U."/>
            <person name="Pietschmann T."/>
            <person name="Bach T."/>
            <person name="Mueller R."/>
        </authorList>
    </citation>
    <scope>NUCLEOTIDE SEQUENCE [LARGE SCALE GENOMIC DNA]</scope>
    <source>
        <strain evidence="2 3">MSr11954</strain>
    </source>
</reference>
<accession>A0ABZ2LSI0</accession>
<dbReference type="InterPro" id="IPR008775">
    <property type="entry name" value="Phytyl_CoA_dOase-like"/>
</dbReference>
<keyword evidence="3" id="KW-1185">Reference proteome</keyword>
<dbReference type="Proteomes" id="UP001370348">
    <property type="component" value="Chromosome"/>
</dbReference>
<dbReference type="GO" id="GO:0051213">
    <property type="term" value="F:dioxygenase activity"/>
    <property type="evidence" value="ECO:0007669"/>
    <property type="project" value="UniProtKB-KW"/>
</dbReference>
<dbReference type="PANTHER" id="PTHR20883:SF48">
    <property type="entry name" value="ECTOINE DIOXYGENASE"/>
    <property type="match status" value="1"/>
</dbReference>